<dbReference type="Proteomes" id="UP000321039">
    <property type="component" value="Unassembled WGS sequence"/>
</dbReference>
<organism evidence="6 7">
    <name type="scientific">Parahaliea maris</name>
    <dbReference type="NCBI Taxonomy" id="2716870"/>
    <lineage>
        <taxon>Bacteria</taxon>
        <taxon>Pseudomonadati</taxon>
        <taxon>Pseudomonadota</taxon>
        <taxon>Gammaproteobacteria</taxon>
        <taxon>Cellvibrionales</taxon>
        <taxon>Halieaceae</taxon>
        <taxon>Parahaliea</taxon>
    </lineage>
</organism>
<dbReference type="PROSITE" id="PS50305">
    <property type="entry name" value="SIRTUIN"/>
    <property type="match status" value="1"/>
</dbReference>
<dbReference type="GO" id="GO:0046872">
    <property type="term" value="F:metal ion binding"/>
    <property type="evidence" value="ECO:0007669"/>
    <property type="project" value="UniProtKB-KW"/>
</dbReference>
<dbReference type="InterPro" id="IPR029035">
    <property type="entry name" value="DHS-like_NAD/FAD-binding_dom"/>
</dbReference>
<feature type="active site" description="Proton acceptor" evidence="4">
    <location>
        <position position="130"/>
    </location>
</feature>
<keyword evidence="4" id="KW-0862">Zinc</keyword>
<keyword evidence="3" id="KW-0520">NAD</keyword>
<accession>A0A5C8ZZH4</accession>
<dbReference type="PANTHER" id="PTHR11085:SF10">
    <property type="entry name" value="NAD-DEPENDENT PROTEIN DEACYLASE SIRTUIN-5, MITOCHONDRIAL-RELATED"/>
    <property type="match status" value="1"/>
</dbReference>
<evidence type="ECO:0000313" key="7">
    <source>
        <dbReference type="Proteomes" id="UP000321039"/>
    </source>
</evidence>
<feature type="binding site" evidence="4">
    <location>
        <position position="141"/>
    </location>
    <ligand>
        <name>Zn(2+)</name>
        <dbReference type="ChEBI" id="CHEBI:29105"/>
    </ligand>
</feature>
<dbReference type="GO" id="GO:0070403">
    <property type="term" value="F:NAD+ binding"/>
    <property type="evidence" value="ECO:0007669"/>
    <property type="project" value="InterPro"/>
</dbReference>
<evidence type="ECO:0000256" key="1">
    <source>
        <dbReference type="ARBA" id="ARBA00012928"/>
    </source>
</evidence>
<dbReference type="InterPro" id="IPR026590">
    <property type="entry name" value="Ssirtuin_cat_dom"/>
</dbReference>
<dbReference type="InterPro" id="IPR003000">
    <property type="entry name" value="Sirtuin"/>
</dbReference>
<evidence type="ECO:0000256" key="2">
    <source>
        <dbReference type="ARBA" id="ARBA00022679"/>
    </source>
</evidence>
<dbReference type="Gene3D" id="3.40.50.1220">
    <property type="entry name" value="TPP-binding domain"/>
    <property type="match status" value="1"/>
</dbReference>
<dbReference type="SUPFAM" id="SSF52467">
    <property type="entry name" value="DHS-like NAD/FAD-binding domain"/>
    <property type="match status" value="1"/>
</dbReference>
<feature type="binding site" evidence="4">
    <location>
        <position position="192"/>
    </location>
    <ligand>
        <name>Zn(2+)</name>
        <dbReference type="ChEBI" id="CHEBI:29105"/>
    </ligand>
</feature>
<protein>
    <recommendedName>
        <fullName evidence="1">protein acetyllysine N-acetyltransferase</fullName>
        <ecNumber evidence="1">2.3.1.286</ecNumber>
    </recommendedName>
</protein>
<dbReference type="NCBIfam" id="NF003738">
    <property type="entry name" value="PRK05333.1"/>
    <property type="match status" value="1"/>
</dbReference>
<evidence type="ECO:0000313" key="6">
    <source>
        <dbReference type="EMBL" id="TXS93022.1"/>
    </source>
</evidence>
<comment type="caution">
    <text evidence="6">The sequence shown here is derived from an EMBL/GenBank/DDBJ whole genome shotgun (WGS) entry which is preliminary data.</text>
</comment>
<dbReference type="AlphaFoldDB" id="A0A5C8ZZH4"/>
<dbReference type="Pfam" id="PF02146">
    <property type="entry name" value="SIR2"/>
    <property type="match status" value="1"/>
</dbReference>
<proteinExistence type="predicted"/>
<reference evidence="6 7" key="1">
    <citation type="submission" date="2019-08" db="EMBL/GenBank/DDBJ databases">
        <title>Parahaliea maris sp. nov., isolated from the surface seawater.</title>
        <authorList>
            <person name="Liu Y."/>
        </authorList>
    </citation>
    <scope>NUCLEOTIDE SEQUENCE [LARGE SCALE GENOMIC DNA]</scope>
    <source>
        <strain evidence="6 7">HSLHS9</strain>
    </source>
</reference>
<dbReference type="Gene3D" id="3.30.1600.10">
    <property type="entry name" value="SIR2/SIRT2 'Small Domain"/>
    <property type="match status" value="1"/>
</dbReference>
<dbReference type="GO" id="GO:0017136">
    <property type="term" value="F:histone deacetylase activity, NAD-dependent"/>
    <property type="evidence" value="ECO:0007669"/>
    <property type="project" value="TreeGrafter"/>
</dbReference>
<dbReference type="InterPro" id="IPR050134">
    <property type="entry name" value="NAD-dep_sirtuin_deacylases"/>
</dbReference>
<evidence type="ECO:0000259" key="5">
    <source>
        <dbReference type="PROSITE" id="PS50305"/>
    </source>
</evidence>
<sequence>MLAPPITTTTAATAGARELARFMRRHPRIVVLTGAGISKGSGIPTYRDEKGTWLHSQPITHQAYLGDEHARRRYWSRSLQGWPAIRDARPNAAHLSLSALQRQGRVGLIVTQNVDRLHQRAGSRNVIDLHGRVDRVICTGCGEYLPREALQQRFARLGFHPLANGAAARPDGDADLPESSVLVPPIPHCEGCNGLLMPDVVFFGGAIPRARVETVYAAIDEADALLVIGSSLQVYSGFRFCKHAAHTGKPIALLNPGTSRADPLATLRLPLDCAAVLENLPAD</sequence>
<evidence type="ECO:0000256" key="3">
    <source>
        <dbReference type="ARBA" id="ARBA00023027"/>
    </source>
</evidence>
<keyword evidence="7" id="KW-1185">Reference proteome</keyword>
<keyword evidence="2" id="KW-0808">Transferase</keyword>
<dbReference type="PANTHER" id="PTHR11085">
    <property type="entry name" value="NAD-DEPENDENT PROTEIN DEACYLASE SIRTUIN-5, MITOCHONDRIAL-RELATED"/>
    <property type="match status" value="1"/>
</dbReference>
<dbReference type="RefSeq" id="WP_148069023.1">
    <property type="nucleotide sequence ID" value="NZ_VRZA01000004.1"/>
</dbReference>
<dbReference type="InterPro" id="IPR026591">
    <property type="entry name" value="Sirtuin_cat_small_dom_sf"/>
</dbReference>
<dbReference type="EMBL" id="VRZA01000004">
    <property type="protein sequence ID" value="TXS93022.1"/>
    <property type="molecule type" value="Genomic_DNA"/>
</dbReference>
<feature type="binding site" evidence="4">
    <location>
        <position position="138"/>
    </location>
    <ligand>
        <name>Zn(2+)</name>
        <dbReference type="ChEBI" id="CHEBI:29105"/>
    </ligand>
</feature>
<keyword evidence="4" id="KW-0479">Metal-binding</keyword>
<feature type="binding site" evidence="4">
    <location>
        <position position="189"/>
    </location>
    <ligand>
        <name>Zn(2+)</name>
        <dbReference type="ChEBI" id="CHEBI:29105"/>
    </ligand>
</feature>
<evidence type="ECO:0000256" key="4">
    <source>
        <dbReference type="PROSITE-ProRule" id="PRU00236"/>
    </source>
</evidence>
<gene>
    <name evidence="6" type="ORF">FV139_13815</name>
</gene>
<dbReference type="EC" id="2.3.1.286" evidence="1"/>
<name>A0A5C8ZZH4_9GAMM</name>
<feature type="domain" description="Deacetylase sirtuin-type" evidence="5">
    <location>
        <begin position="9"/>
        <end position="283"/>
    </location>
</feature>